<keyword evidence="2 5" id="KW-0645">Protease</keyword>
<dbReference type="SUPFAM" id="SSF53163">
    <property type="entry name" value="HybD-like"/>
    <property type="match status" value="1"/>
</dbReference>
<dbReference type="OrthoDB" id="9792731at2"/>
<keyword evidence="3" id="KW-0064">Aspartyl protease</keyword>
<dbReference type="Pfam" id="PF01750">
    <property type="entry name" value="HycI"/>
    <property type="match status" value="1"/>
</dbReference>
<dbReference type="Gene3D" id="3.40.50.1450">
    <property type="entry name" value="HybD-like"/>
    <property type="match status" value="1"/>
</dbReference>
<evidence type="ECO:0000256" key="4">
    <source>
        <dbReference type="ARBA" id="ARBA00022801"/>
    </source>
</evidence>
<evidence type="ECO:0000256" key="3">
    <source>
        <dbReference type="ARBA" id="ARBA00022750"/>
    </source>
</evidence>
<sequence>MTAVTVLGIGNPIMADDGTGLALAERLSRSCAGDPRVEVVDGGTGGMELVPVVQDAERLLVLDAVAGPVPGTVVHLTGDQVPRLLATKLSPHQVGLLDVLAAARLLGREPRQVEVVGVVPEVVDLRLGLSDVVAGVLDVATATARGVVERWLAEDDDAGHP</sequence>
<evidence type="ECO:0000256" key="1">
    <source>
        <dbReference type="ARBA" id="ARBA00006814"/>
    </source>
</evidence>
<organism evidence="5 6">
    <name type="scientific">Xylanimonas allomyrinae</name>
    <dbReference type="NCBI Taxonomy" id="2509459"/>
    <lineage>
        <taxon>Bacteria</taxon>
        <taxon>Bacillati</taxon>
        <taxon>Actinomycetota</taxon>
        <taxon>Actinomycetes</taxon>
        <taxon>Micrococcales</taxon>
        <taxon>Promicromonosporaceae</taxon>
        <taxon>Xylanimonas</taxon>
    </lineage>
</organism>
<dbReference type="GO" id="GO:0008047">
    <property type="term" value="F:enzyme activator activity"/>
    <property type="evidence" value="ECO:0007669"/>
    <property type="project" value="InterPro"/>
</dbReference>
<dbReference type="PANTHER" id="PTHR30302:SF1">
    <property type="entry name" value="HYDROGENASE 2 MATURATION PROTEASE"/>
    <property type="match status" value="1"/>
</dbReference>
<gene>
    <name evidence="5" type="ORF">ET495_13980</name>
</gene>
<dbReference type="NCBIfam" id="TIGR00072">
    <property type="entry name" value="hydrog_prot"/>
    <property type="match status" value="1"/>
</dbReference>
<keyword evidence="6" id="KW-1185">Reference proteome</keyword>
<dbReference type="KEGG" id="xyl:ET495_13980"/>
<dbReference type="EMBL" id="CP035495">
    <property type="protein sequence ID" value="QAY64142.1"/>
    <property type="molecule type" value="Genomic_DNA"/>
</dbReference>
<protein>
    <submittedName>
        <fullName evidence="5">Hydrogenase maturation protease</fullName>
    </submittedName>
</protein>
<dbReference type="PANTHER" id="PTHR30302">
    <property type="entry name" value="HYDROGENASE 1 MATURATION PROTEASE"/>
    <property type="match status" value="1"/>
</dbReference>
<evidence type="ECO:0000313" key="5">
    <source>
        <dbReference type="EMBL" id="QAY64142.1"/>
    </source>
</evidence>
<dbReference type="AlphaFoldDB" id="A0A4P6EN69"/>
<dbReference type="PRINTS" id="PR00446">
    <property type="entry name" value="HYDRGNUPTAKE"/>
</dbReference>
<dbReference type="InterPro" id="IPR023430">
    <property type="entry name" value="Pept_HybD-like_dom_sf"/>
</dbReference>
<comment type="similarity">
    <text evidence="1">Belongs to the peptidase A31 family.</text>
</comment>
<dbReference type="RefSeq" id="WP_129205297.1">
    <property type="nucleotide sequence ID" value="NZ_CP035495.1"/>
</dbReference>
<evidence type="ECO:0000313" key="6">
    <source>
        <dbReference type="Proteomes" id="UP000291758"/>
    </source>
</evidence>
<accession>A0A4P6EN69</accession>
<dbReference type="Proteomes" id="UP000291758">
    <property type="component" value="Chromosome"/>
</dbReference>
<dbReference type="InterPro" id="IPR000671">
    <property type="entry name" value="Peptidase_A31"/>
</dbReference>
<keyword evidence="4" id="KW-0378">Hydrolase</keyword>
<proteinExistence type="inferred from homology"/>
<evidence type="ECO:0000256" key="2">
    <source>
        <dbReference type="ARBA" id="ARBA00022670"/>
    </source>
</evidence>
<name>A0A4P6EN69_9MICO</name>
<reference evidence="5 6" key="1">
    <citation type="submission" date="2019-01" db="EMBL/GenBank/DDBJ databases">
        <title>Genome sequencing of strain 2JSPR-7.</title>
        <authorList>
            <person name="Heo J."/>
            <person name="Kim S.-J."/>
            <person name="Kim J.-S."/>
            <person name="Hong S.-B."/>
            <person name="Kwon S.-W."/>
        </authorList>
    </citation>
    <scope>NUCLEOTIDE SEQUENCE [LARGE SCALE GENOMIC DNA]</scope>
    <source>
        <strain evidence="5 6">2JSPR-7</strain>
    </source>
</reference>
<dbReference type="GO" id="GO:0004190">
    <property type="term" value="F:aspartic-type endopeptidase activity"/>
    <property type="evidence" value="ECO:0007669"/>
    <property type="project" value="UniProtKB-KW"/>
</dbReference>
<dbReference type="GO" id="GO:0016485">
    <property type="term" value="P:protein processing"/>
    <property type="evidence" value="ECO:0007669"/>
    <property type="project" value="TreeGrafter"/>
</dbReference>